<sequence>MANSDVISLLETNVTLELHNLTEGAPPSSQDVHFEKPYNALIDVVKDYSILMLDVHGNIAVSNSGASAINRCSPSEIVGEHISIFYGADDRCAGKADELLAACMRDGKWEGETLYYRSDGSRYWANITLRPIYQFGQHASFVKLVQDDTERKTTEARMIAAPS</sequence>
<evidence type="ECO:0000259" key="1">
    <source>
        <dbReference type="PROSITE" id="PS50113"/>
    </source>
</evidence>
<protein>
    <submittedName>
        <fullName evidence="2">Two-component system protein A</fullName>
    </submittedName>
</protein>
<dbReference type="SUPFAM" id="SSF55785">
    <property type="entry name" value="PYP-like sensor domain (PAS domain)"/>
    <property type="match status" value="1"/>
</dbReference>
<dbReference type="EMBL" id="BLKG01000243">
    <property type="protein sequence ID" value="GFF99978.1"/>
    <property type="molecule type" value="Genomic_DNA"/>
</dbReference>
<dbReference type="CDD" id="cd00130">
    <property type="entry name" value="PAS"/>
    <property type="match status" value="1"/>
</dbReference>
<organism evidence="2 3">
    <name type="scientific">Aspergillus udagawae</name>
    <dbReference type="NCBI Taxonomy" id="91492"/>
    <lineage>
        <taxon>Eukaryota</taxon>
        <taxon>Fungi</taxon>
        <taxon>Dikarya</taxon>
        <taxon>Ascomycota</taxon>
        <taxon>Pezizomycotina</taxon>
        <taxon>Eurotiomycetes</taxon>
        <taxon>Eurotiomycetidae</taxon>
        <taxon>Eurotiales</taxon>
        <taxon>Aspergillaceae</taxon>
        <taxon>Aspergillus</taxon>
        <taxon>Aspergillus subgen. Fumigati</taxon>
    </lineage>
</organism>
<accession>A0ABQ1BEG5</accession>
<comment type="caution">
    <text evidence="2">The sequence shown here is derived from an EMBL/GenBank/DDBJ whole genome shotgun (WGS) entry which is preliminary data.</text>
</comment>
<keyword evidence="3" id="KW-1185">Reference proteome</keyword>
<dbReference type="Pfam" id="PF13426">
    <property type="entry name" value="PAS_9"/>
    <property type="match status" value="1"/>
</dbReference>
<dbReference type="PROSITE" id="PS50113">
    <property type="entry name" value="PAC"/>
    <property type="match status" value="1"/>
</dbReference>
<dbReference type="Proteomes" id="UP000465266">
    <property type="component" value="Unassembled WGS sequence"/>
</dbReference>
<dbReference type="InterPro" id="IPR000700">
    <property type="entry name" value="PAS-assoc_C"/>
</dbReference>
<dbReference type="NCBIfam" id="TIGR00229">
    <property type="entry name" value="sensory_box"/>
    <property type="match status" value="1"/>
</dbReference>
<evidence type="ECO:0000313" key="3">
    <source>
        <dbReference type="Proteomes" id="UP000465266"/>
    </source>
</evidence>
<evidence type="ECO:0000313" key="2">
    <source>
        <dbReference type="EMBL" id="GFF99978.1"/>
    </source>
</evidence>
<gene>
    <name evidence="2" type="ORF">IFM53868_10554</name>
</gene>
<feature type="domain" description="PAC" evidence="1">
    <location>
        <begin position="109"/>
        <end position="160"/>
    </location>
</feature>
<reference evidence="2 3" key="1">
    <citation type="submission" date="2020-01" db="EMBL/GenBank/DDBJ databases">
        <title>Draft genome sequence of Aspergillus udagawae IFM 53868.</title>
        <authorList>
            <person name="Takahashi H."/>
            <person name="Yaguchi T."/>
        </authorList>
    </citation>
    <scope>NUCLEOTIDE SEQUENCE [LARGE SCALE GENOMIC DNA]</scope>
    <source>
        <strain evidence="2 3">IFM 53868</strain>
    </source>
</reference>
<name>A0ABQ1BEG5_9EURO</name>
<proteinExistence type="predicted"/>
<dbReference type="InterPro" id="IPR035965">
    <property type="entry name" value="PAS-like_dom_sf"/>
</dbReference>
<dbReference type="Gene3D" id="3.30.450.20">
    <property type="entry name" value="PAS domain"/>
    <property type="match status" value="1"/>
</dbReference>
<dbReference type="InterPro" id="IPR000014">
    <property type="entry name" value="PAS"/>
</dbReference>